<dbReference type="EMBL" id="JACOPF010000001">
    <property type="protein sequence ID" value="MBC5688244.1"/>
    <property type="molecule type" value="Genomic_DNA"/>
</dbReference>
<keyword evidence="3" id="KW-0238">DNA-binding</keyword>
<evidence type="ECO:0000256" key="4">
    <source>
        <dbReference type="ARBA" id="ARBA00023172"/>
    </source>
</evidence>
<evidence type="ECO:0000256" key="3">
    <source>
        <dbReference type="ARBA" id="ARBA00023125"/>
    </source>
</evidence>
<dbReference type="GO" id="GO:0005737">
    <property type="term" value="C:cytoplasm"/>
    <property type="evidence" value="ECO:0007669"/>
    <property type="project" value="UniProtKB-SubCell"/>
</dbReference>
<dbReference type="Gene3D" id="1.10.150.130">
    <property type="match status" value="1"/>
</dbReference>
<dbReference type="InterPro" id="IPR002104">
    <property type="entry name" value="Integrase_catalytic"/>
</dbReference>
<sequence>MEEKILEIIRKMQFVLNENQLRELKATMNQVFVGCEIVENTTLRVNDNTWTKELSDFIISKRLSGLAVKTVNRYDYELHRLLSYINKNVKHILSTDISEYLTMYKAIRKACNQTLKNVRAIFNTFFIWLRDRGKISINPMALVETIKVEQKIKKPFTSEEREIMLRKCKNIRDMALIEFLYSTAIRVSELVALNITDIRFGNKDLIVYGKGGKERIVYINEKSNLYLKEYLKSRIDKNEALFVGKKYPHNRLSKSGIEYIVKEIGLKANVSNAHPHRFRRTSLTNALNRGMPLQEVMKFAGHSKPETTMMYCTVNEEGIKYHHYQYLSS</sequence>
<evidence type="ECO:0000256" key="1">
    <source>
        <dbReference type="ARBA" id="ARBA00004496"/>
    </source>
</evidence>
<name>A0A923RP85_9FIRM</name>
<protein>
    <submittedName>
        <fullName evidence="6">Tyrosine-type recombinase/integrase</fullName>
    </submittedName>
</protein>
<dbReference type="Pfam" id="PF00589">
    <property type="entry name" value="Phage_integrase"/>
    <property type="match status" value="1"/>
</dbReference>
<keyword evidence="7" id="KW-1185">Reference proteome</keyword>
<comment type="subcellular location">
    <subcellularLocation>
        <location evidence="1">Cytoplasm</location>
    </subcellularLocation>
</comment>
<dbReference type="GO" id="GO:0003677">
    <property type="term" value="F:DNA binding"/>
    <property type="evidence" value="ECO:0007669"/>
    <property type="project" value="UniProtKB-KW"/>
</dbReference>
<dbReference type="GO" id="GO:0015074">
    <property type="term" value="P:DNA integration"/>
    <property type="evidence" value="ECO:0007669"/>
    <property type="project" value="UniProtKB-KW"/>
</dbReference>
<reference evidence="6" key="1">
    <citation type="submission" date="2020-08" db="EMBL/GenBank/DDBJ databases">
        <title>Genome public.</title>
        <authorList>
            <person name="Liu C."/>
            <person name="Sun Q."/>
        </authorList>
    </citation>
    <scope>NUCLEOTIDE SEQUENCE</scope>
    <source>
        <strain evidence="6">NSJ-55</strain>
    </source>
</reference>
<organism evidence="6 7">
    <name type="scientific">Mediterraneibacter hominis</name>
    <dbReference type="NCBI Taxonomy" id="2763054"/>
    <lineage>
        <taxon>Bacteria</taxon>
        <taxon>Bacillati</taxon>
        <taxon>Bacillota</taxon>
        <taxon>Clostridia</taxon>
        <taxon>Lachnospirales</taxon>
        <taxon>Lachnospiraceae</taxon>
        <taxon>Mediterraneibacter</taxon>
    </lineage>
</organism>
<dbReference type="AlphaFoldDB" id="A0A923RP85"/>
<evidence type="ECO:0000256" key="2">
    <source>
        <dbReference type="ARBA" id="ARBA00022908"/>
    </source>
</evidence>
<dbReference type="Gene3D" id="1.10.443.10">
    <property type="entry name" value="Intergrase catalytic core"/>
    <property type="match status" value="1"/>
</dbReference>
<feature type="domain" description="Tyr recombinase" evidence="5">
    <location>
        <begin position="151"/>
        <end position="324"/>
    </location>
</feature>
<dbReference type="SUPFAM" id="SSF56349">
    <property type="entry name" value="DNA breaking-rejoining enzymes"/>
    <property type="match status" value="1"/>
</dbReference>
<dbReference type="PANTHER" id="PTHR30349">
    <property type="entry name" value="PHAGE INTEGRASE-RELATED"/>
    <property type="match status" value="1"/>
</dbReference>
<comment type="caution">
    <text evidence="6">The sequence shown here is derived from an EMBL/GenBank/DDBJ whole genome shotgun (WGS) entry which is preliminary data.</text>
</comment>
<evidence type="ECO:0000313" key="6">
    <source>
        <dbReference type="EMBL" id="MBC5688244.1"/>
    </source>
</evidence>
<proteinExistence type="predicted"/>
<dbReference type="Proteomes" id="UP000652477">
    <property type="component" value="Unassembled WGS sequence"/>
</dbReference>
<dbReference type="InterPro" id="IPR050090">
    <property type="entry name" value="Tyrosine_recombinase_XerCD"/>
</dbReference>
<gene>
    <name evidence="6" type="ORF">H8S37_04780</name>
</gene>
<dbReference type="PANTHER" id="PTHR30349:SF77">
    <property type="entry name" value="TYROSINE RECOMBINASE XERC"/>
    <property type="match status" value="1"/>
</dbReference>
<dbReference type="InterPro" id="IPR013762">
    <property type="entry name" value="Integrase-like_cat_sf"/>
</dbReference>
<dbReference type="PROSITE" id="PS51898">
    <property type="entry name" value="TYR_RECOMBINASE"/>
    <property type="match status" value="1"/>
</dbReference>
<evidence type="ECO:0000313" key="7">
    <source>
        <dbReference type="Proteomes" id="UP000652477"/>
    </source>
</evidence>
<keyword evidence="4" id="KW-0233">DNA recombination</keyword>
<dbReference type="InterPro" id="IPR011010">
    <property type="entry name" value="DNA_brk_join_enz"/>
</dbReference>
<dbReference type="RefSeq" id="WP_186874872.1">
    <property type="nucleotide sequence ID" value="NZ_JACOPF010000001.1"/>
</dbReference>
<evidence type="ECO:0000259" key="5">
    <source>
        <dbReference type="PROSITE" id="PS51898"/>
    </source>
</evidence>
<dbReference type="GO" id="GO:0006310">
    <property type="term" value="P:DNA recombination"/>
    <property type="evidence" value="ECO:0007669"/>
    <property type="project" value="UniProtKB-KW"/>
</dbReference>
<accession>A0A923RP85</accession>
<dbReference type="InterPro" id="IPR010998">
    <property type="entry name" value="Integrase_recombinase_N"/>
</dbReference>
<keyword evidence="2" id="KW-0229">DNA integration</keyword>